<keyword evidence="3" id="KW-1185">Reference proteome</keyword>
<dbReference type="AlphaFoldDB" id="A0AAP1RFJ7"/>
<feature type="domain" description="Glycosyltransferase 2-like" evidence="1">
    <location>
        <begin position="8"/>
        <end position="136"/>
    </location>
</feature>
<sequence length="244" mass="28812">MNHPITFVLTSCDRHDLLELTLQSFIENNQYPIAQYIFIEDSPKENSIRNVLDKFPELKGYRLIVNNPKLGQMRSIDLAYSYVETEYIFHCEDDWKFLRSNFIEESLSILEENKNIMTVWLREQSDTNGHPIEKTTFSTKTGVDYKLMATNYLRVWHGFTLNPGLRRLSDYKKVGLFYTNGHEGEASVIFHSLNFRGAILNKGAIEHEGWSRHIQDTVHLNRDKTQLRIKSFFRKVKKFFSKRH</sequence>
<organism evidence="2 3">
    <name type="scientific">Tenacibaculum finnmarkense genomovar finnmarkense</name>
    <dbReference type="NCBI Taxonomy" id="1458503"/>
    <lineage>
        <taxon>Bacteria</taxon>
        <taxon>Pseudomonadati</taxon>
        <taxon>Bacteroidota</taxon>
        <taxon>Flavobacteriia</taxon>
        <taxon>Flavobacteriales</taxon>
        <taxon>Flavobacteriaceae</taxon>
        <taxon>Tenacibaculum</taxon>
        <taxon>Tenacibaculum finnmarkense</taxon>
    </lineage>
</organism>
<dbReference type="InterPro" id="IPR029044">
    <property type="entry name" value="Nucleotide-diphossugar_trans"/>
</dbReference>
<dbReference type="RefSeq" id="WP_101915528.1">
    <property type="nucleotide sequence ID" value="NZ_JAFMUA010000004.1"/>
</dbReference>
<keyword evidence="2" id="KW-0808">Transferase</keyword>
<accession>A0AAP1RFJ7</accession>
<dbReference type="Pfam" id="PF00535">
    <property type="entry name" value="Glycos_transf_2"/>
    <property type="match status" value="1"/>
</dbReference>
<proteinExistence type="predicted"/>
<dbReference type="GO" id="GO:0016740">
    <property type="term" value="F:transferase activity"/>
    <property type="evidence" value="ECO:0007669"/>
    <property type="project" value="UniProtKB-KW"/>
</dbReference>
<protein>
    <submittedName>
        <fullName evidence="2">Glycosyl transferase</fullName>
    </submittedName>
</protein>
<evidence type="ECO:0000313" key="2">
    <source>
        <dbReference type="EMBL" id="MBE7695149.1"/>
    </source>
</evidence>
<name>A0AAP1RFJ7_9FLAO</name>
<reference evidence="2 3" key="1">
    <citation type="journal article" date="2020" name="Int. J. Syst. Evol. Microbiol.">
        <title>Tenacibaculum piscium sp. nov., isolated from skin ulcers of sea-farmed fish, and description of Tenacibaculum finnmarkense sp. nov. with subdivision into genomovars finnmarkense and ulcerans.</title>
        <authorList>
            <person name="Olsen A.B."/>
            <person name="Spilsberg B."/>
            <person name="Nilsen H.K."/>
            <person name="Lagesen K."/>
            <person name="Gulla S."/>
            <person name="Avendano-Herrera R."/>
            <person name="Irgang R."/>
            <person name="Duchaud E."/>
            <person name="Colquhoun D.J."/>
        </authorList>
    </citation>
    <scope>NUCLEOTIDE SEQUENCE [LARGE SCALE GENOMIC DNA]</scope>
    <source>
        <strain evidence="2 3">TNO037</strain>
    </source>
</reference>
<evidence type="ECO:0000313" key="3">
    <source>
        <dbReference type="Proteomes" id="UP000806077"/>
    </source>
</evidence>
<evidence type="ECO:0000259" key="1">
    <source>
        <dbReference type="Pfam" id="PF00535"/>
    </source>
</evidence>
<dbReference type="Gene3D" id="3.90.550.10">
    <property type="entry name" value="Spore Coat Polysaccharide Biosynthesis Protein SpsA, Chain A"/>
    <property type="match status" value="1"/>
</dbReference>
<dbReference type="Proteomes" id="UP000806077">
    <property type="component" value="Unassembled WGS sequence"/>
</dbReference>
<dbReference type="SUPFAM" id="SSF53448">
    <property type="entry name" value="Nucleotide-diphospho-sugar transferases"/>
    <property type="match status" value="1"/>
</dbReference>
<gene>
    <name evidence="2" type="ORF">F7645_06915</name>
</gene>
<dbReference type="InterPro" id="IPR001173">
    <property type="entry name" value="Glyco_trans_2-like"/>
</dbReference>
<dbReference type="EMBL" id="WXXV01000007">
    <property type="protein sequence ID" value="MBE7695149.1"/>
    <property type="molecule type" value="Genomic_DNA"/>
</dbReference>
<comment type="caution">
    <text evidence="2">The sequence shown here is derived from an EMBL/GenBank/DDBJ whole genome shotgun (WGS) entry which is preliminary data.</text>
</comment>